<comment type="caution">
    <text evidence="1">The sequence shown here is derived from an EMBL/GenBank/DDBJ whole genome shotgun (WGS) entry which is preliminary data.</text>
</comment>
<dbReference type="OrthoDB" id="680064at2759"/>
<protein>
    <submittedName>
        <fullName evidence="1">17677_t:CDS:1</fullName>
    </submittedName>
</protein>
<keyword evidence="2" id="KW-1185">Reference proteome</keyword>
<evidence type="ECO:0000313" key="2">
    <source>
        <dbReference type="Proteomes" id="UP000789396"/>
    </source>
</evidence>
<evidence type="ECO:0000313" key="1">
    <source>
        <dbReference type="EMBL" id="CAG8602842.1"/>
    </source>
</evidence>
<proteinExistence type="predicted"/>
<dbReference type="AlphaFoldDB" id="A0A9N9GDP6"/>
<dbReference type="Proteomes" id="UP000789396">
    <property type="component" value="Unassembled WGS sequence"/>
</dbReference>
<dbReference type="EMBL" id="CAJVPZ010008882">
    <property type="protein sequence ID" value="CAG8602842.1"/>
    <property type="molecule type" value="Genomic_DNA"/>
</dbReference>
<accession>A0A9N9GDP6</accession>
<organism evidence="1 2">
    <name type="scientific">Racocetra fulgida</name>
    <dbReference type="NCBI Taxonomy" id="60492"/>
    <lineage>
        <taxon>Eukaryota</taxon>
        <taxon>Fungi</taxon>
        <taxon>Fungi incertae sedis</taxon>
        <taxon>Mucoromycota</taxon>
        <taxon>Glomeromycotina</taxon>
        <taxon>Glomeromycetes</taxon>
        <taxon>Diversisporales</taxon>
        <taxon>Gigasporaceae</taxon>
        <taxon>Racocetra</taxon>
    </lineage>
</organism>
<gene>
    <name evidence="1" type="ORF">RFULGI_LOCUS6669</name>
</gene>
<reference evidence="1" key="1">
    <citation type="submission" date="2021-06" db="EMBL/GenBank/DDBJ databases">
        <authorList>
            <person name="Kallberg Y."/>
            <person name="Tangrot J."/>
            <person name="Rosling A."/>
        </authorList>
    </citation>
    <scope>NUCLEOTIDE SEQUENCE</scope>
    <source>
        <strain evidence="1">IN212</strain>
    </source>
</reference>
<sequence>MAINNDNNNIEIKEENLYNTHDDFVDAVRSYAKKCCFQRCLGKVEKNIARNIRKSTVVCSCEGDPKKTSTGANIRNRLLQRCNCQFLVHALLNSQNNLYHTIILENHQHFIPNEREIPLEVQEKIILLHRAGCNITTIHAILREEFINANNFTKILEELKSEDENFQYKIKVDPKTNELQQVI</sequence>
<dbReference type="PANTHER" id="PTHR47718">
    <property type="entry name" value="OS01G0519700 PROTEIN"/>
    <property type="match status" value="1"/>
</dbReference>
<name>A0A9N9GDP6_9GLOM</name>